<gene>
    <name evidence="2" type="ORF">SEVIR_3G147532v2</name>
</gene>
<dbReference type="EMBL" id="CM016554">
    <property type="protein sequence ID" value="TKW25861.1"/>
    <property type="molecule type" value="Genomic_DNA"/>
</dbReference>
<keyword evidence="3" id="KW-1185">Reference proteome</keyword>
<name>A0A4U6V965_SETVI</name>
<feature type="chain" id="PRO_5020401874" evidence="1">
    <location>
        <begin position="21"/>
        <end position="39"/>
    </location>
</feature>
<evidence type="ECO:0000313" key="2">
    <source>
        <dbReference type="EMBL" id="TKW25861.1"/>
    </source>
</evidence>
<protein>
    <submittedName>
        <fullName evidence="2">Uncharacterized protein</fullName>
    </submittedName>
</protein>
<evidence type="ECO:0000256" key="1">
    <source>
        <dbReference type="SAM" id="SignalP"/>
    </source>
</evidence>
<sequence length="39" mass="4577">MRQTLFPLLQIVFLSQLAIALKVFDSPPQFVHLFADDMW</sequence>
<dbReference type="Proteomes" id="UP000298652">
    <property type="component" value="Chromosome 3"/>
</dbReference>
<dbReference type="AlphaFoldDB" id="A0A4U6V965"/>
<keyword evidence="1" id="KW-0732">Signal</keyword>
<reference evidence="2" key="1">
    <citation type="submission" date="2019-03" db="EMBL/GenBank/DDBJ databases">
        <title>WGS assembly of Setaria viridis.</title>
        <authorList>
            <person name="Huang P."/>
            <person name="Jenkins J."/>
            <person name="Grimwood J."/>
            <person name="Barry K."/>
            <person name="Healey A."/>
            <person name="Mamidi S."/>
            <person name="Sreedasyam A."/>
            <person name="Shu S."/>
            <person name="Feldman M."/>
            <person name="Wu J."/>
            <person name="Yu Y."/>
            <person name="Chen C."/>
            <person name="Johnson J."/>
            <person name="Rokhsar D."/>
            <person name="Baxter I."/>
            <person name="Schmutz J."/>
            <person name="Brutnell T."/>
            <person name="Kellogg E."/>
        </authorList>
    </citation>
    <scope>NUCLEOTIDE SEQUENCE [LARGE SCALE GENOMIC DNA]</scope>
</reference>
<proteinExistence type="predicted"/>
<evidence type="ECO:0000313" key="3">
    <source>
        <dbReference type="Proteomes" id="UP000298652"/>
    </source>
</evidence>
<feature type="signal peptide" evidence="1">
    <location>
        <begin position="1"/>
        <end position="20"/>
    </location>
</feature>
<organism evidence="2 3">
    <name type="scientific">Setaria viridis</name>
    <name type="common">Green bristlegrass</name>
    <name type="synonym">Setaria italica subsp. viridis</name>
    <dbReference type="NCBI Taxonomy" id="4556"/>
    <lineage>
        <taxon>Eukaryota</taxon>
        <taxon>Viridiplantae</taxon>
        <taxon>Streptophyta</taxon>
        <taxon>Embryophyta</taxon>
        <taxon>Tracheophyta</taxon>
        <taxon>Spermatophyta</taxon>
        <taxon>Magnoliopsida</taxon>
        <taxon>Liliopsida</taxon>
        <taxon>Poales</taxon>
        <taxon>Poaceae</taxon>
        <taxon>PACMAD clade</taxon>
        <taxon>Panicoideae</taxon>
        <taxon>Panicodae</taxon>
        <taxon>Paniceae</taxon>
        <taxon>Cenchrinae</taxon>
        <taxon>Setaria</taxon>
    </lineage>
</organism>
<dbReference type="Gramene" id="TKW25861">
    <property type="protein sequence ID" value="TKW25861"/>
    <property type="gene ID" value="SEVIR_3G147532v2"/>
</dbReference>
<accession>A0A4U6V965</accession>